<dbReference type="EMBL" id="AGXA01000002">
    <property type="protein sequence ID" value="EKU94351.1"/>
    <property type="molecule type" value="Genomic_DNA"/>
</dbReference>
<dbReference type="InterPro" id="IPR012844">
    <property type="entry name" value="DhaM_N"/>
</dbReference>
<keyword evidence="7" id="KW-0418">Kinase</keyword>
<keyword evidence="8" id="KW-1185">Reference proteome</keyword>
<comment type="function">
    <text evidence="2">Component of the dihydroxyacetone kinase complex, which is responsible for the phosphoenolpyruvate (PEP)-dependent phosphorylation of dihydroxyacetone. DhaM serves as the phosphoryl donor. Is phosphorylated by phosphoenolpyruvate in an EI- and HPr-dependent reaction, and a phosphorelay system on histidine residues finally leads to phosphoryl transfer to DhaL and dihydroxyacetone.</text>
</comment>
<evidence type="ECO:0000259" key="6">
    <source>
        <dbReference type="PROSITE" id="PS51096"/>
    </source>
</evidence>
<evidence type="ECO:0000256" key="1">
    <source>
        <dbReference type="ARBA" id="ARBA00001113"/>
    </source>
</evidence>
<evidence type="ECO:0000313" key="7">
    <source>
        <dbReference type="EMBL" id="EKU94351.1"/>
    </source>
</evidence>
<evidence type="ECO:0000256" key="3">
    <source>
        <dbReference type="ARBA" id="ARBA00012095"/>
    </source>
</evidence>
<gene>
    <name evidence="7" type="ORF">HMPREF9698_00079</name>
</gene>
<dbReference type="GO" id="GO:0009401">
    <property type="term" value="P:phosphoenolpyruvate-dependent sugar phosphotransferase system"/>
    <property type="evidence" value="ECO:0007669"/>
    <property type="project" value="InterPro"/>
</dbReference>
<comment type="subunit">
    <text evidence="5">Homodimer. The dihydroxyacetone kinase complex is composed of a homodimer of DhaM, a homodimer of DhaK and the subunit DhaL.</text>
</comment>
<dbReference type="eggNOG" id="COG3412">
    <property type="taxonomic scope" value="Bacteria"/>
</dbReference>
<dbReference type="HOGENOM" id="CLU_045361_1_0_9"/>
<sequence length="116" mass="12262">MVSHVEAIAQGLKQLIEQVAGDVPVTFAGGSEDDGVGTSFEAVNQAIIDNEADEILAFYDLGSAKMNLELAIESSDKSIDLFDVAFIEGVYTAASLLQADAPTSAIKEELDQLIVK</sequence>
<reference evidence="7 8" key="1">
    <citation type="submission" date="2012-09" db="EMBL/GenBank/DDBJ databases">
        <title>The Genome Sequence of Alloiococcus otitis ATCC 51267.</title>
        <authorList>
            <consortium name="The Broad Institute Genome Sequencing Platform"/>
            <person name="Earl A."/>
            <person name="Ward D."/>
            <person name="Feldgarden M."/>
            <person name="Gevers D."/>
            <person name="Huys G."/>
            <person name="Walker B."/>
            <person name="Young S.K."/>
            <person name="Zeng Q."/>
            <person name="Gargeya S."/>
            <person name="Fitzgerald M."/>
            <person name="Haas B."/>
            <person name="Abouelleil A."/>
            <person name="Alvarado L."/>
            <person name="Arachchi H.M."/>
            <person name="Berlin A.M."/>
            <person name="Chapman S.B."/>
            <person name="Goldberg J."/>
            <person name="Griggs A."/>
            <person name="Gujja S."/>
            <person name="Hansen M."/>
            <person name="Howarth C."/>
            <person name="Imamovic A."/>
            <person name="Larimer J."/>
            <person name="McCowen C."/>
            <person name="Montmayeur A."/>
            <person name="Murphy C."/>
            <person name="Neiman D."/>
            <person name="Pearson M."/>
            <person name="Priest M."/>
            <person name="Roberts A."/>
            <person name="Saif S."/>
            <person name="Shea T."/>
            <person name="Sisk P."/>
            <person name="Sykes S."/>
            <person name="Wortman J."/>
            <person name="Nusbaum C."/>
            <person name="Birren B."/>
        </authorList>
    </citation>
    <scope>NUCLEOTIDE SEQUENCE [LARGE SCALE GENOMIC DNA]</scope>
    <source>
        <strain evidence="7 8">ATCC 51267</strain>
    </source>
</reference>
<comment type="caution">
    <text evidence="7">The sequence shown here is derived from an EMBL/GenBank/DDBJ whole genome shotgun (WGS) entry which is preliminary data.</text>
</comment>
<evidence type="ECO:0000313" key="8">
    <source>
        <dbReference type="Proteomes" id="UP000009875"/>
    </source>
</evidence>
<feature type="domain" description="PTS EIIA type-4" evidence="6">
    <location>
        <begin position="1"/>
        <end position="116"/>
    </location>
</feature>
<dbReference type="PROSITE" id="PS51096">
    <property type="entry name" value="PTS_EIIA_TYPE_4"/>
    <property type="match status" value="1"/>
</dbReference>
<dbReference type="GO" id="GO:0019563">
    <property type="term" value="P:glycerol catabolic process"/>
    <property type="evidence" value="ECO:0007669"/>
    <property type="project" value="InterPro"/>
</dbReference>
<dbReference type="InterPro" id="IPR036662">
    <property type="entry name" value="PTS_EIIA_man-typ_sf"/>
</dbReference>
<dbReference type="InterPro" id="IPR004701">
    <property type="entry name" value="PTS_EIIA_man-typ"/>
</dbReference>
<organism evidence="7 8">
    <name type="scientific">Alloiococcus otitis ATCC 51267</name>
    <dbReference type="NCBI Taxonomy" id="883081"/>
    <lineage>
        <taxon>Bacteria</taxon>
        <taxon>Bacillati</taxon>
        <taxon>Bacillota</taxon>
        <taxon>Bacilli</taxon>
        <taxon>Lactobacillales</taxon>
        <taxon>Carnobacteriaceae</taxon>
        <taxon>Alloiococcus</taxon>
    </lineage>
</organism>
<evidence type="ECO:0000256" key="4">
    <source>
        <dbReference type="ARBA" id="ARBA00022679"/>
    </source>
</evidence>
<dbReference type="GO" id="GO:0047324">
    <property type="term" value="F:phosphoenolpyruvate-glycerone phosphotransferase activity"/>
    <property type="evidence" value="ECO:0007669"/>
    <property type="project" value="UniProtKB-EC"/>
</dbReference>
<dbReference type="PANTHER" id="PTHR38594">
    <property type="entry name" value="PEP-DEPENDENT DIHYDROXYACETONE KINASE, PHOSPHORYL DONOR SUBUNIT DHAM"/>
    <property type="match status" value="1"/>
</dbReference>
<dbReference type="PATRIC" id="fig|883081.3.peg.81"/>
<evidence type="ECO:0000256" key="5">
    <source>
        <dbReference type="ARBA" id="ARBA00046577"/>
    </source>
</evidence>
<dbReference type="PANTHER" id="PTHR38594:SF1">
    <property type="entry name" value="PEP-DEPENDENT DIHYDROXYACETONE KINASE, PHOSPHORYL DONOR SUBUNIT DHAM"/>
    <property type="match status" value="1"/>
</dbReference>
<evidence type="ECO:0000256" key="2">
    <source>
        <dbReference type="ARBA" id="ARBA00002788"/>
    </source>
</evidence>
<proteinExistence type="predicted"/>
<dbReference type="Pfam" id="PF03610">
    <property type="entry name" value="EIIA-man"/>
    <property type="match status" value="1"/>
</dbReference>
<dbReference type="Proteomes" id="UP000009875">
    <property type="component" value="Unassembled WGS sequence"/>
</dbReference>
<protein>
    <recommendedName>
        <fullName evidence="3">phosphoenolpyruvate--glycerone phosphotransferase</fullName>
        <ecNumber evidence="3">2.7.1.121</ecNumber>
    </recommendedName>
</protein>
<dbReference type="SUPFAM" id="SSF53062">
    <property type="entry name" value="PTS system fructose IIA component-like"/>
    <property type="match status" value="1"/>
</dbReference>
<dbReference type="GO" id="GO:0016020">
    <property type="term" value="C:membrane"/>
    <property type="evidence" value="ECO:0007669"/>
    <property type="project" value="InterPro"/>
</dbReference>
<dbReference type="InterPro" id="IPR039643">
    <property type="entry name" value="DhaM"/>
</dbReference>
<name>K9EET2_9LACT</name>
<dbReference type="AlphaFoldDB" id="K9EET2"/>
<comment type="catalytic activity">
    <reaction evidence="1">
        <text>dihydroxyacetone + phosphoenolpyruvate = dihydroxyacetone phosphate + pyruvate</text>
        <dbReference type="Rhea" id="RHEA:18381"/>
        <dbReference type="ChEBI" id="CHEBI:15361"/>
        <dbReference type="ChEBI" id="CHEBI:16016"/>
        <dbReference type="ChEBI" id="CHEBI:57642"/>
        <dbReference type="ChEBI" id="CHEBI:58702"/>
        <dbReference type="EC" id="2.7.1.121"/>
    </reaction>
</comment>
<dbReference type="STRING" id="883081.HMPREF9698_00079"/>
<keyword evidence="4" id="KW-0808">Transferase</keyword>
<accession>K9EET2</accession>
<dbReference type="NCBIfam" id="TIGR02364">
    <property type="entry name" value="dha_pts"/>
    <property type="match status" value="1"/>
</dbReference>
<dbReference type="EC" id="2.7.1.121" evidence="3"/>
<dbReference type="Gene3D" id="3.40.50.510">
    <property type="entry name" value="Phosphotransferase system, mannose-type IIA component"/>
    <property type="match status" value="1"/>
</dbReference>